<reference evidence="10 11" key="1">
    <citation type="submission" date="2018-11" db="EMBL/GenBank/DDBJ databases">
        <title>Draft genome sequence of Gordonia sp. RS15-1S isolated from rice stems.</title>
        <authorList>
            <person name="Muangham S."/>
        </authorList>
    </citation>
    <scope>NUCLEOTIDE SEQUENCE [LARGE SCALE GENOMIC DNA]</scope>
    <source>
        <strain evidence="10 11">RS15-1S</strain>
    </source>
</reference>
<dbReference type="Gene3D" id="1.10.510.10">
    <property type="entry name" value="Transferase(Phosphotransferase) domain 1"/>
    <property type="match status" value="1"/>
</dbReference>
<feature type="region of interest" description="Disordered" evidence="8">
    <location>
        <begin position="740"/>
        <end position="844"/>
    </location>
</feature>
<dbReference type="PANTHER" id="PTHR47019:SF1">
    <property type="entry name" value="LIPID II FLIPPASE MURJ"/>
    <property type="match status" value="1"/>
</dbReference>
<evidence type="ECO:0000256" key="4">
    <source>
        <dbReference type="ARBA" id="ARBA00022960"/>
    </source>
</evidence>
<dbReference type="CDD" id="cd13123">
    <property type="entry name" value="MATE_MurJ_like"/>
    <property type="match status" value="1"/>
</dbReference>
<feature type="transmembrane region" description="Helical" evidence="9">
    <location>
        <begin position="559"/>
        <end position="582"/>
    </location>
</feature>
<comment type="caution">
    <text evidence="10">The sequence shown here is derived from an EMBL/GenBank/DDBJ whole genome shotgun (WGS) entry which is preliminary data.</text>
</comment>
<organism evidence="10 11">
    <name type="scientific">Gordonia oryzae</name>
    <dbReference type="NCBI Taxonomy" id="2487349"/>
    <lineage>
        <taxon>Bacteria</taxon>
        <taxon>Bacillati</taxon>
        <taxon>Actinomycetota</taxon>
        <taxon>Actinomycetes</taxon>
        <taxon>Mycobacteriales</taxon>
        <taxon>Gordoniaceae</taxon>
        <taxon>Gordonia</taxon>
    </lineage>
</organism>
<dbReference type="PRINTS" id="PR01806">
    <property type="entry name" value="VIRFACTRMVIN"/>
</dbReference>
<dbReference type="GO" id="GO:0034204">
    <property type="term" value="P:lipid translocation"/>
    <property type="evidence" value="ECO:0007669"/>
    <property type="project" value="TreeGrafter"/>
</dbReference>
<evidence type="ECO:0000256" key="3">
    <source>
        <dbReference type="ARBA" id="ARBA00022692"/>
    </source>
</evidence>
<evidence type="ECO:0000256" key="7">
    <source>
        <dbReference type="ARBA" id="ARBA00023136"/>
    </source>
</evidence>
<feature type="compositionally biased region" description="Low complexity" evidence="8">
    <location>
        <begin position="91"/>
        <end position="115"/>
    </location>
</feature>
<name>A0A3N4HEJ9_9ACTN</name>
<feature type="transmembrane region" description="Helical" evidence="9">
    <location>
        <begin position="1149"/>
        <end position="1170"/>
    </location>
</feature>
<feature type="compositionally biased region" description="Basic and acidic residues" evidence="8">
    <location>
        <begin position="118"/>
        <end position="129"/>
    </location>
</feature>
<evidence type="ECO:0000256" key="9">
    <source>
        <dbReference type="SAM" id="Phobius"/>
    </source>
</evidence>
<keyword evidence="3 9" id="KW-0812">Transmembrane</keyword>
<keyword evidence="2" id="KW-1003">Cell membrane</keyword>
<keyword evidence="7 9" id="KW-0472">Membrane</keyword>
<keyword evidence="11" id="KW-1185">Reference proteome</keyword>
<dbReference type="InterPro" id="IPR051050">
    <property type="entry name" value="Lipid_II_flippase_MurJ/MviN"/>
</dbReference>
<feature type="region of interest" description="Disordered" evidence="8">
    <location>
        <begin position="1"/>
        <end position="144"/>
    </location>
</feature>
<protein>
    <submittedName>
        <fullName evidence="10">Virulence factor MviN</fullName>
    </submittedName>
</protein>
<dbReference type="GO" id="GO:0015648">
    <property type="term" value="F:lipid-linked peptidoglycan transporter activity"/>
    <property type="evidence" value="ECO:0007669"/>
    <property type="project" value="TreeGrafter"/>
</dbReference>
<proteinExistence type="predicted"/>
<feature type="transmembrane region" description="Helical" evidence="9">
    <location>
        <begin position="268"/>
        <end position="291"/>
    </location>
</feature>
<dbReference type="CDD" id="cd13973">
    <property type="entry name" value="PK_MviN-like"/>
    <property type="match status" value="1"/>
</dbReference>
<dbReference type="EMBL" id="RKMH01000004">
    <property type="protein sequence ID" value="RPA64744.1"/>
    <property type="molecule type" value="Genomic_DNA"/>
</dbReference>
<evidence type="ECO:0000256" key="5">
    <source>
        <dbReference type="ARBA" id="ARBA00022984"/>
    </source>
</evidence>
<gene>
    <name evidence="10" type="ORF">EF294_06365</name>
</gene>
<keyword evidence="6 9" id="KW-1133">Transmembrane helix</keyword>
<feature type="transmembrane region" description="Helical" evidence="9">
    <location>
        <begin position="643"/>
        <end position="670"/>
    </location>
</feature>
<feature type="transmembrane region" description="Helical" evidence="9">
    <location>
        <begin position="502"/>
        <end position="521"/>
    </location>
</feature>
<feature type="transmembrane region" description="Helical" evidence="9">
    <location>
        <begin position="225"/>
        <end position="248"/>
    </location>
</feature>
<dbReference type="Proteomes" id="UP000267536">
    <property type="component" value="Unassembled WGS sequence"/>
</dbReference>
<evidence type="ECO:0000313" key="10">
    <source>
        <dbReference type="EMBL" id="RPA64744.1"/>
    </source>
</evidence>
<feature type="transmembrane region" description="Helical" evidence="9">
    <location>
        <begin position="303"/>
        <end position="323"/>
    </location>
</feature>
<dbReference type="RefSeq" id="WP_123926939.1">
    <property type="nucleotide sequence ID" value="NZ_JBPSDP010000004.1"/>
</dbReference>
<feature type="compositionally biased region" description="Low complexity" evidence="8">
    <location>
        <begin position="71"/>
        <end position="81"/>
    </location>
</feature>
<dbReference type="GO" id="GO:0008360">
    <property type="term" value="P:regulation of cell shape"/>
    <property type="evidence" value="ECO:0007669"/>
    <property type="project" value="UniProtKB-KW"/>
</dbReference>
<feature type="transmembrane region" description="Helical" evidence="9">
    <location>
        <begin position="533"/>
        <end position="553"/>
    </location>
</feature>
<feature type="transmembrane region" description="Helical" evidence="9">
    <location>
        <begin position="603"/>
        <end position="623"/>
    </location>
</feature>
<keyword evidence="5" id="KW-0573">Peptidoglycan synthesis</keyword>
<dbReference type="GO" id="GO:0005886">
    <property type="term" value="C:plasma membrane"/>
    <property type="evidence" value="ECO:0007669"/>
    <property type="project" value="UniProtKB-SubCell"/>
</dbReference>
<feature type="transmembrane region" description="Helical" evidence="9">
    <location>
        <begin position="461"/>
        <end position="482"/>
    </location>
</feature>
<evidence type="ECO:0000256" key="8">
    <source>
        <dbReference type="SAM" id="MobiDB-lite"/>
    </source>
</evidence>
<sequence length="1345" mass="140498">MSERGPGQPPRRAAPRRIPPTPAPERQIPDRRTPPRRTGSRQGRPSQSQPRPTDGPARQSPTRSGPPPLAGPLADAPPLSSEPVAPETRHGGTSSAAHGGTAPPARAPRRTPTPTLDRNPRSDETRPEDTSSDESGTGLARDSDSSVLRTSGSIAIATLASRITGFVRTVLILALLGGSVASAFQAADVLPNMIAEILLGAVLTAIVIPLLARAEAEDPDGGASFINKIFTLTVVVLGIGTVAAVAAAPVLTSLNIDNATQRPLATGLAYFLLIEILFYGLTALFTAILNLRGYFKPGAWAPVLNNVVQISALIGYWLMPGQLTLNPFRMTDPQLLVLGIGCAMGVVLQALVLLPYLRRAGIRLRVEWGLDARLRTFGNMALAIVSYVAILQVGLIVTYRIASAATETGISVYVTHWQLLQLPYGVLGVTILTAIMPRLSRNAAGDDTKAVVDDMSLATRLTMVALVPVVAYMTFFGPAIGVSVFNLGRFDAHVATQLGSTLAWGAFTLIPYAMTLVQLRVFYAREDAWTPTFMVLGITVVKIAASYLGPVLFSDPDLVVRWLALSNGLGYLVGAVVGHYLLRSRLRADARDPRDAELTNVTRTTVVTLAVSVGSAFAVWLIAEISGLHLATQHGKIGSIAYLLLTAIVVLGVIYAGLAAAGLPDVVSVLMSVRRVVGRFIPVVAPTGEPQQQPSATITVQFPRVTSDESLPYSGQVQVVRRFDRGSATWQSYAVHTGGAAGGAGAAPWTPPQRPPDMRYRRRGVRRVNESGIDATPESPIGSTERGVATASDTATSPERPAAQTYSVSGSDGGQLSNAAPATPVDPDRAEPIRPARRRGPRLVPGAAVAGGRYRLLEHHGGTRGLQFWKAQDINLDREVGLTFVDAEQLAPPPDKAAPSKSGDTGPQAVLTRTLRLGQISSAGVARVLDVVRGSSGGIVVAEWVQGSSLSEVAATHPSPIGAARAVRALAAAAEAAHRSGGALSIDHPDRVRISAEGNAVLAFPGTLAGDDATSDVRGLGAVLYALLLQRWPLDGSTGSELVTSLTTTTPVGGLAIASPAADGEGPIEPREVEPEVPFEISAVAARALAGSRGIRTAATVQHVLDQATVVDLKTDMIPALGDSDEPPVSIGPSGRRGSDEPARSNRTVALLVGVALLVLFVVIALVVWLTGVFGGGDEQTDINTFLSSTTSAPAPASGGGVPIALRSATLVDYSGQPGDNPELARNVITGAGTGWRSDTYRTADFGNLKQGLGLMLDLGSPRSVKSVSITTTTPGFAVSLRGAQSADATLAQTTPLAQQTVDQPDTTLSIASAAQSRYLLVWITSLPGTGSSYQVQISTINATS</sequence>
<dbReference type="PANTHER" id="PTHR47019">
    <property type="entry name" value="LIPID II FLIPPASE MURJ"/>
    <property type="match status" value="1"/>
</dbReference>
<comment type="subcellular location">
    <subcellularLocation>
        <location evidence="1">Cell membrane</location>
        <topology evidence="1">Multi-pass membrane protein</topology>
    </subcellularLocation>
</comment>
<dbReference type="Pfam" id="PF03023">
    <property type="entry name" value="MurJ"/>
    <property type="match status" value="1"/>
</dbReference>
<dbReference type="InterPro" id="IPR004268">
    <property type="entry name" value="MurJ"/>
</dbReference>
<dbReference type="OrthoDB" id="9786339at2"/>
<feature type="compositionally biased region" description="Polar residues" evidence="8">
    <location>
        <begin position="40"/>
        <end position="51"/>
    </location>
</feature>
<feature type="compositionally biased region" description="Polar residues" evidence="8">
    <location>
        <begin position="804"/>
        <end position="820"/>
    </location>
</feature>
<evidence type="ECO:0000313" key="11">
    <source>
        <dbReference type="Proteomes" id="UP000267536"/>
    </source>
</evidence>
<dbReference type="GO" id="GO:0009252">
    <property type="term" value="P:peptidoglycan biosynthetic process"/>
    <property type="evidence" value="ECO:0007669"/>
    <property type="project" value="UniProtKB-KW"/>
</dbReference>
<evidence type="ECO:0000256" key="1">
    <source>
        <dbReference type="ARBA" id="ARBA00004651"/>
    </source>
</evidence>
<feature type="transmembrane region" description="Helical" evidence="9">
    <location>
        <begin position="422"/>
        <end position="440"/>
    </location>
</feature>
<evidence type="ECO:0000256" key="2">
    <source>
        <dbReference type="ARBA" id="ARBA00022475"/>
    </source>
</evidence>
<feature type="transmembrane region" description="Helical" evidence="9">
    <location>
        <begin position="377"/>
        <end position="402"/>
    </location>
</feature>
<feature type="region of interest" description="Disordered" evidence="8">
    <location>
        <begin position="1119"/>
        <end position="1143"/>
    </location>
</feature>
<dbReference type="Gene3D" id="3.30.200.20">
    <property type="entry name" value="Phosphorylase Kinase, domain 1"/>
    <property type="match status" value="1"/>
</dbReference>
<feature type="transmembrane region" description="Helical" evidence="9">
    <location>
        <begin position="166"/>
        <end position="187"/>
    </location>
</feature>
<keyword evidence="4" id="KW-0133">Cell shape</keyword>
<accession>A0A3N4HEJ9</accession>
<evidence type="ECO:0000256" key="6">
    <source>
        <dbReference type="ARBA" id="ARBA00022989"/>
    </source>
</evidence>
<feature type="transmembrane region" description="Helical" evidence="9">
    <location>
        <begin position="335"/>
        <end position="357"/>
    </location>
</feature>
<feature type="transmembrane region" description="Helical" evidence="9">
    <location>
        <begin position="193"/>
        <end position="213"/>
    </location>
</feature>